<dbReference type="Proteomes" id="UP000275078">
    <property type="component" value="Unassembled WGS sequence"/>
</dbReference>
<gene>
    <name evidence="2" type="ORF">BJ508DRAFT_419207</name>
</gene>
<feature type="region of interest" description="Disordered" evidence="1">
    <location>
        <begin position="1"/>
        <end position="40"/>
    </location>
</feature>
<accession>A0A3N4HLT7</accession>
<name>A0A3N4HLT7_ASCIM</name>
<dbReference type="EMBL" id="ML119836">
    <property type="protein sequence ID" value="RPA73041.1"/>
    <property type="molecule type" value="Genomic_DNA"/>
</dbReference>
<evidence type="ECO:0000256" key="1">
    <source>
        <dbReference type="SAM" id="MobiDB-lite"/>
    </source>
</evidence>
<evidence type="ECO:0000313" key="3">
    <source>
        <dbReference type="Proteomes" id="UP000275078"/>
    </source>
</evidence>
<evidence type="ECO:0000313" key="2">
    <source>
        <dbReference type="EMBL" id="RPA73041.1"/>
    </source>
</evidence>
<organism evidence="2 3">
    <name type="scientific">Ascobolus immersus RN42</name>
    <dbReference type="NCBI Taxonomy" id="1160509"/>
    <lineage>
        <taxon>Eukaryota</taxon>
        <taxon>Fungi</taxon>
        <taxon>Dikarya</taxon>
        <taxon>Ascomycota</taxon>
        <taxon>Pezizomycotina</taxon>
        <taxon>Pezizomycetes</taxon>
        <taxon>Pezizales</taxon>
        <taxon>Ascobolaceae</taxon>
        <taxon>Ascobolus</taxon>
    </lineage>
</organism>
<dbReference type="AlphaFoldDB" id="A0A3N4HLT7"/>
<keyword evidence="3" id="KW-1185">Reference proteome</keyword>
<reference evidence="2 3" key="1">
    <citation type="journal article" date="2018" name="Nat. Ecol. Evol.">
        <title>Pezizomycetes genomes reveal the molecular basis of ectomycorrhizal truffle lifestyle.</title>
        <authorList>
            <person name="Murat C."/>
            <person name="Payen T."/>
            <person name="Noel B."/>
            <person name="Kuo A."/>
            <person name="Morin E."/>
            <person name="Chen J."/>
            <person name="Kohler A."/>
            <person name="Krizsan K."/>
            <person name="Balestrini R."/>
            <person name="Da Silva C."/>
            <person name="Montanini B."/>
            <person name="Hainaut M."/>
            <person name="Levati E."/>
            <person name="Barry K.W."/>
            <person name="Belfiori B."/>
            <person name="Cichocki N."/>
            <person name="Clum A."/>
            <person name="Dockter R.B."/>
            <person name="Fauchery L."/>
            <person name="Guy J."/>
            <person name="Iotti M."/>
            <person name="Le Tacon F."/>
            <person name="Lindquist E.A."/>
            <person name="Lipzen A."/>
            <person name="Malagnac F."/>
            <person name="Mello A."/>
            <person name="Molinier V."/>
            <person name="Miyauchi S."/>
            <person name="Poulain J."/>
            <person name="Riccioni C."/>
            <person name="Rubini A."/>
            <person name="Sitrit Y."/>
            <person name="Splivallo R."/>
            <person name="Traeger S."/>
            <person name="Wang M."/>
            <person name="Zifcakova L."/>
            <person name="Wipf D."/>
            <person name="Zambonelli A."/>
            <person name="Paolocci F."/>
            <person name="Nowrousian M."/>
            <person name="Ottonello S."/>
            <person name="Baldrian P."/>
            <person name="Spatafora J.W."/>
            <person name="Henrissat B."/>
            <person name="Nagy L.G."/>
            <person name="Aury J.M."/>
            <person name="Wincker P."/>
            <person name="Grigoriev I.V."/>
            <person name="Bonfante P."/>
            <person name="Martin F.M."/>
        </authorList>
    </citation>
    <scope>NUCLEOTIDE SEQUENCE [LARGE SCALE GENOMIC DNA]</scope>
    <source>
        <strain evidence="2 3">RN42</strain>
    </source>
</reference>
<protein>
    <submittedName>
        <fullName evidence="2">Uncharacterized protein</fullName>
    </submittedName>
</protein>
<proteinExistence type="predicted"/>
<sequence length="184" mass="20440">MTMSSGSEGVTMRQIAPLPRRTVRSNAALSRYPQKRSSPSYFTPQTHYIYHYGPASERKFGYLDIEEVDANENSGTNGIETIIGEFEEAPVDYKPRTTFMPAHKLQQSTEGRLGATLAGQAQRLAASDQSLNSSTAMKRSFSEQQSCDLEPLEGVEVRTKRARSEEPACVKRILLDDSVMDIGE</sequence>